<sequence length="128" mass="14244">MHSLFLCIPSFYAITFHTHTAPSDTLGTAWRANVPKYEVKQAPGKGKGVFALEALPRGTSVFKEPQVMNMEDPGYLITEEAIEQAFARLSKAKKRRFKAQASYYWSSGPRRSFGANCAVTTLLRGNNI</sequence>
<name>A0AAV9JW19_9PEZI</name>
<dbReference type="EMBL" id="JAVFHQ010000003">
    <property type="protein sequence ID" value="KAK4549785.1"/>
    <property type="molecule type" value="Genomic_DNA"/>
</dbReference>
<protein>
    <submittedName>
        <fullName evidence="1">Uncharacterized protein</fullName>
    </submittedName>
</protein>
<dbReference type="SUPFAM" id="SSF82199">
    <property type="entry name" value="SET domain"/>
    <property type="match status" value="1"/>
</dbReference>
<gene>
    <name evidence="1" type="ORF">LTR36_005086</name>
</gene>
<reference evidence="1 2" key="1">
    <citation type="submission" date="2021-11" db="EMBL/GenBank/DDBJ databases">
        <title>Black yeast isolated from Biological Soil Crust.</title>
        <authorList>
            <person name="Kurbessoian T."/>
        </authorList>
    </citation>
    <scope>NUCLEOTIDE SEQUENCE [LARGE SCALE GENOMIC DNA]</scope>
    <source>
        <strain evidence="1 2">CCFEE 5522</strain>
    </source>
</reference>
<accession>A0AAV9JW19</accession>
<evidence type="ECO:0000313" key="1">
    <source>
        <dbReference type="EMBL" id="KAK4549785.1"/>
    </source>
</evidence>
<organism evidence="1 2">
    <name type="scientific">Oleoguttula mirabilis</name>
    <dbReference type="NCBI Taxonomy" id="1507867"/>
    <lineage>
        <taxon>Eukaryota</taxon>
        <taxon>Fungi</taxon>
        <taxon>Dikarya</taxon>
        <taxon>Ascomycota</taxon>
        <taxon>Pezizomycotina</taxon>
        <taxon>Dothideomycetes</taxon>
        <taxon>Dothideomycetidae</taxon>
        <taxon>Mycosphaerellales</taxon>
        <taxon>Teratosphaeriaceae</taxon>
        <taxon>Oleoguttula</taxon>
    </lineage>
</organism>
<comment type="caution">
    <text evidence="1">The sequence shown here is derived from an EMBL/GenBank/DDBJ whole genome shotgun (WGS) entry which is preliminary data.</text>
</comment>
<dbReference type="Proteomes" id="UP001324427">
    <property type="component" value="Unassembled WGS sequence"/>
</dbReference>
<proteinExistence type="predicted"/>
<evidence type="ECO:0000313" key="2">
    <source>
        <dbReference type="Proteomes" id="UP001324427"/>
    </source>
</evidence>
<dbReference type="AlphaFoldDB" id="A0AAV9JW19"/>
<keyword evidence="2" id="KW-1185">Reference proteome</keyword>
<dbReference type="InterPro" id="IPR046341">
    <property type="entry name" value="SET_dom_sf"/>
</dbReference>